<sequence>MSPLRVIVTYICTRVYRKNPECLALNSSTTALHMPLDFKVETHISSWATLMLTKHQLVIAVFEWPIEAARQGAAVVPKESCQEGWRRQRSPSHLCPLG</sequence>
<dbReference type="EMBL" id="JAULUE010002051">
    <property type="protein sequence ID" value="KAK5902310.1"/>
    <property type="molecule type" value="Genomic_DNA"/>
</dbReference>
<evidence type="ECO:0000313" key="2">
    <source>
        <dbReference type="Proteomes" id="UP001335648"/>
    </source>
</evidence>
<proteinExistence type="predicted"/>
<organism evidence="1 2">
    <name type="scientific">Champsocephalus esox</name>
    <name type="common">pike icefish</name>
    <dbReference type="NCBI Taxonomy" id="159716"/>
    <lineage>
        <taxon>Eukaryota</taxon>
        <taxon>Metazoa</taxon>
        <taxon>Chordata</taxon>
        <taxon>Craniata</taxon>
        <taxon>Vertebrata</taxon>
        <taxon>Euteleostomi</taxon>
        <taxon>Actinopterygii</taxon>
        <taxon>Neopterygii</taxon>
        <taxon>Teleostei</taxon>
        <taxon>Neoteleostei</taxon>
        <taxon>Acanthomorphata</taxon>
        <taxon>Eupercaria</taxon>
        <taxon>Perciformes</taxon>
        <taxon>Notothenioidei</taxon>
        <taxon>Channichthyidae</taxon>
        <taxon>Champsocephalus</taxon>
    </lineage>
</organism>
<reference evidence="1 2" key="1">
    <citation type="journal article" date="2023" name="Mol. Biol. Evol.">
        <title>Genomics of Secondarily Temperate Adaptation in the Only Non-Antarctic Icefish.</title>
        <authorList>
            <person name="Rivera-Colon A.G."/>
            <person name="Rayamajhi N."/>
            <person name="Minhas B.F."/>
            <person name="Madrigal G."/>
            <person name="Bilyk K.T."/>
            <person name="Yoon V."/>
            <person name="Hune M."/>
            <person name="Gregory S."/>
            <person name="Cheng C.H.C."/>
            <person name="Catchen J.M."/>
        </authorList>
    </citation>
    <scope>NUCLEOTIDE SEQUENCE [LARGE SCALE GENOMIC DNA]</scope>
    <source>
        <strain evidence="1">JC2023a</strain>
    </source>
</reference>
<comment type="caution">
    <text evidence="1">The sequence shown here is derived from an EMBL/GenBank/DDBJ whole genome shotgun (WGS) entry which is preliminary data.</text>
</comment>
<protein>
    <submittedName>
        <fullName evidence="1">Uncharacterized protein</fullName>
    </submittedName>
</protein>
<name>A0AAN8CH34_9TELE</name>
<accession>A0AAN8CH34</accession>
<dbReference type="AlphaFoldDB" id="A0AAN8CH34"/>
<dbReference type="Proteomes" id="UP001335648">
    <property type="component" value="Unassembled WGS sequence"/>
</dbReference>
<evidence type="ECO:0000313" key="1">
    <source>
        <dbReference type="EMBL" id="KAK5902310.1"/>
    </source>
</evidence>
<gene>
    <name evidence="1" type="ORF">CesoFtcFv8_007577</name>
</gene>
<keyword evidence="2" id="KW-1185">Reference proteome</keyword>